<dbReference type="InterPro" id="IPR029052">
    <property type="entry name" value="Metallo-depent_PP-like"/>
</dbReference>
<feature type="compositionally biased region" description="Basic and acidic residues" evidence="1">
    <location>
        <begin position="1"/>
        <end position="15"/>
    </location>
</feature>
<protein>
    <recommendedName>
        <fullName evidence="7">Multidrug transporter</fullName>
    </recommendedName>
</protein>
<comment type="caution">
    <text evidence="5">The sequence shown here is derived from an EMBL/GenBank/DDBJ whole genome shotgun (WGS) entry which is preliminary data.</text>
</comment>
<evidence type="ECO:0000256" key="1">
    <source>
        <dbReference type="SAM" id="MobiDB-lite"/>
    </source>
</evidence>
<evidence type="ECO:0000256" key="2">
    <source>
        <dbReference type="SAM" id="Phobius"/>
    </source>
</evidence>
<evidence type="ECO:0000313" key="5">
    <source>
        <dbReference type="EMBL" id="GEB51731.1"/>
    </source>
</evidence>
<evidence type="ECO:0000313" key="6">
    <source>
        <dbReference type="Proteomes" id="UP000319210"/>
    </source>
</evidence>
<dbReference type="EMBL" id="BJMM01000023">
    <property type="protein sequence ID" value="GEB51731.1"/>
    <property type="molecule type" value="Genomic_DNA"/>
</dbReference>
<feature type="region of interest" description="Disordered" evidence="1">
    <location>
        <begin position="76"/>
        <end position="115"/>
    </location>
</feature>
<dbReference type="SUPFAM" id="SSF56300">
    <property type="entry name" value="Metallo-dependent phosphatases"/>
    <property type="match status" value="1"/>
</dbReference>
<feature type="domain" description="Phosphodiester glycosidase" evidence="4">
    <location>
        <begin position="284"/>
        <end position="459"/>
    </location>
</feature>
<keyword evidence="2" id="KW-0472">Membrane</keyword>
<evidence type="ECO:0000259" key="3">
    <source>
        <dbReference type="Pfam" id="PF00149"/>
    </source>
</evidence>
<dbReference type="InterPro" id="IPR018711">
    <property type="entry name" value="NAGPA"/>
</dbReference>
<evidence type="ECO:0008006" key="7">
    <source>
        <dbReference type="Google" id="ProtNLM"/>
    </source>
</evidence>
<feature type="region of interest" description="Disordered" evidence="1">
    <location>
        <begin position="510"/>
        <end position="536"/>
    </location>
</feature>
<name>A0A4Y3R2B4_STRCI</name>
<dbReference type="InterPro" id="IPR004843">
    <property type="entry name" value="Calcineurin-like_PHP"/>
</dbReference>
<organism evidence="5 6">
    <name type="scientific">Streptomyces cacaoi</name>
    <dbReference type="NCBI Taxonomy" id="1898"/>
    <lineage>
        <taxon>Bacteria</taxon>
        <taxon>Bacillati</taxon>
        <taxon>Actinomycetota</taxon>
        <taxon>Actinomycetes</taxon>
        <taxon>Kitasatosporales</taxon>
        <taxon>Streptomycetaceae</taxon>
        <taxon>Streptomyces</taxon>
    </lineage>
</organism>
<feature type="transmembrane region" description="Helical" evidence="2">
    <location>
        <begin position="54"/>
        <end position="74"/>
    </location>
</feature>
<dbReference type="Pfam" id="PF09992">
    <property type="entry name" value="NAGPA"/>
    <property type="match status" value="1"/>
</dbReference>
<dbReference type="PANTHER" id="PTHR40446">
    <property type="entry name" value="N-ACETYLGLUCOSAMINE-1-PHOSPHODIESTER ALPHA-N-ACETYLGLUCOSAMINIDASE"/>
    <property type="match status" value="1"/>
</dbReference>
<dbReference type="AlphaFoldDB" id="A0A4Y3R2B4"/>
<dbReference type="GO" id="GO:0016787">
    <property type="term" value="F:hydrolase activity"/>
    <property type="evidence" value="ECO:0007669"/>
    <property type="project" value="InterPro"/>
</dbReference>
<keyword evidence="2" id="KW-1133">Transmembrane helix</keyword>
<dbReference type="Pfam" id="PF00149">
    <property type="entry name" value="Metallophos"/>
    <property type="match status" value="1"/>
</dbReference>
<keyword evidence="6" id="KW-1185">Reference proteome</keyword>
<feature type="compositionally biased region" description="Pro residues" evidence="1">
    <location>
        <begin position="17"/>
        <end position="27"/>
    </location>
</feature>
<sequence>MDAERPADDVHDRPPRPHGPSRPPGPARPAQAHAARTARARGGSGAARRPRGRLPAAVALALAGLLVGLLPAGATAVPGPDRPTAQQREAAARPEQRAAGPSGAGMELSRTSRPVAPGAELTSFERLEPGKFLRASALSLRLGSGRKGARADYLSSGKVSERHTVGELAERHDPGKGRRTVAALNADFFDINETGAPLGPGVRDGRPVHSPAPGTSEAVGIGPEAAGRVLDLYFEGTVTLPGGKARLDGRDAANVPADGIGVYDSQWGEADRAMTVDHDPDATEVTVEDGRVVATGKPGKEPLPDGVTALLGRGEGARRLAALRPGDRVETAYRVRTDDGSPLPRTAVGGRGLLVVDGKPQNWEGKPNNETAPRTAVGFSRDGGTMHVLSVDGRQAASGGVTLTELGVMMKKLGAWNALNLDGGGSSTLLAREPGARGLRLENAPSDGAQRPVPNGLALTAPAGSGRLTGYRVGTAMDARTAPTADNVPGGHPERVFTGLTRRLSAAGYDETYGPAHGDPRPRWRTDRPGTGRVDADGVFHARRTGDVRASAHRAGATGSTRLHVVGALDRVRPTRERVGLPNADASSAFGLVGYTADGTSAPVEPADARLDYDRSLFDIAPADDGSGTFRVRARPGRDTASGIVTATVRGHTTRLAVTVGLHEKTVAGFDDAADWKFSAARASGSLAPEPAGKEGGGLKLSYDFTESTATRAAYASPPEDVTVEGQPRAFSLWLKGDGSGAWPSLHLKDAAGTDQVLRGPHIDWEGWRRITFEVPEGVAYPLRLHRFYLAETRPSARYSGEVVLDELVARIPPDVELPAAGRPHDPLISTAADTAGRDWRFAVLSDAQFVAREPDGEAVRQARRTLREIRAARPDFVVVNGDFVDEGSPADLAFGHRLLREELGDAVPWYYVPGNHEVMGGSIDNFVKEFGPAHRTFDHRGTRFVTLDTSSLTVRGGGWDQLKGLKQQLEKAAKDPRIGSVAVLQHVPPRDPTPQHGSRLTDRREADLLEDWLARFRARSGKGAVLIGGHVGVFDASHVDGVPYLVNGNSGKAPAAPPGEGGFTGWSLVGVDRGRPGRDGDWLSVQTRPHVDGLTLRAPGRIRAGERAQASATVRQGAGAEARRIPVDWPVSADWPGARGLCVRGAVPRGRCTAVFDPAAGTLTGLRPGTVTLSVLVNGARAERRVTVTR</sequence>
<keyword evidence="2" id="KW-0812">Transmembrane</keyword>
<dbReference type="Proteomes" id="UP000319210">
    <property type="component" value="Unassembled WGS sequence"/>
</dbReference>
<dbReference type="PANTHER" id="PTHR40446:SF2">
    <property type="entry name" value="N-ACETYLGLUCOSAMINE-1-PHOSPHODIESTER ALPHA-N-ACETYLGLUCOSAMINIDASE"/>
    <property type="match status" value="1"/>
</dbReference>
<evidence type="ECO:0000259" key="4">
    <source>
        <dbReference type="Pfam" id="PF09992"/>
    </source>
</evidence>
<feature type="region of interest" description="Disordered" evidence="1">
    <location>
        <begin position="1"/>
        <end position="51"/>
    </location>
</feature>
<proteinExistence type="predicted"/>
<accession>A0A4Y3R2B4</accession>
<gene>
    <name evidence="5" type="ORF">SCA03_42820</name>
</gene>
<reference evidence="5 6" key="1">
    <citation type="submission" date="2019-06" db="EMBL/GenBank/DDBJ databases">
        <title>Whole genome shotgun sequence of Streptomyces cacaoi subsp. cacaoi NBRC 12748.</title>
        <authorList>
            <person name="Hosoyama A."/>
            <person name="Uohara A."/>
            <person name="Ohji S."/>
            <person name="Ichikawa N."/>
        </authorList>
    </citation>
    <scope>NUCLEOTIDE SEQUENCE [LARGE SCALE GENOMIC DNA]</scope>
    <source>
        <strain evidence="5 6">NBRC 12748</strain>
    </source>
</reference>
<dbReference type="Gene3D" id="3.60.21.10">
    <property type="match status" value="1"/>
</dbReference>
<feature type="domain" description="Calcineurin-like phosphoesterase" evidence="3">
    <location>
        <begin position="841"/>
        <end position="1032"/>
    </location>
</feature>
<feature type="compositionally biased region" description="Low complexity" evidence="1">
    <location>
        <begin position="28"/>
        <end position="41"/>
    </location>
</feature>
<feature type="compositionally biased region" description="Basic and acidic residues" evidence="1">
    <location>
        <begin position="518"/>
        <end position="536"/>
    </location>
</feature>